<dbReference type="InterPro" id="IPR003369">
    <property type="entry name" value="TatA/B/E"/>
</dbReference>
<evidence type="ECO:0000256" key="3">
    <source>
        <dbReference type="ARBA" id="ARBA00022475"/>
    </source>
</evidence>
<evidence type="ECO:0000256" key="2">
    <source>
        <dbReference type="ARBA" id="ARBA00022448"/>
    </source>
</evidence>
<evidence type="ECO:0000313" key="11">
    <source>
        <dbReference type="Proteomes" id="UP000056925"/>
    </source>
</evidence>
<dbReference type="InterPro" id="IPR006312">
    <property type="entry name" value="TatA/E"/>
</dbReference>
<evidence type="ECO:0000256" key="8">
    <source>
        <dbReference type="ARBA" id="ARBA00023136"/>
    </source>
</evidence>
<feature type="region of interest" description="Disordered" evidence="9">
    <location>
        <begin position="49"/>
        <end position="113"/>
    </location>
</feature>
<proteinExistence type="predicted"/>
<comment type="subcellular location">
    <subcellularLocation>
        <location evidence="1">Cell membrane</location>
        <topology evidence="1">Single-pass membrane protein</topology>
    </subcellularLocation>
</comment>
<dbReference type="HOGENOM" id="CLU_086034_3_0_2"/>
<evidence type="ECO:0000256" key="1">
    <source>
        <dbReference type="ARBA" id="ARBA00004162"/>
    </source>
</evidence>
<protein>
    <submittedName>
        <fullName evidence="10">Twin-arginine translocation protein TatA</fullName>
    </submittedName>
</protein>
<accession>A0A0E3H9V6</accession>
<dbReference type="RefSeq" id="WP_048166274.1">
    <property type="nucleotide sequence ID" value="NZ_CP009502.1"/>
</dbReference>
<dbReference type="Gene3D" id="1.20.5.3310">
    <property type="match status" value="1"/>
</dbReference>
<dbReference type="GO" id="GO:0005886">
    <property type="term" value="C:plasma membrane"/>
    <property type="evidence" value="ECO:0007669"/>
    <property type="project" value="UniProtKB-SubCell"/>
</dbReference>
<sequence length="113" mass="12054">MIGTPELIAIIVAALFLFGPQKLPELARSLGSAMGEFKKAQRAAELDLTQFDAYTQKSSNTAAPGEKEKEQEDTPGSSKEAKTDAGLNVNNTGMENSLEAEKSATGPEEPRKN</sequence>
<reference evidence="10 11" key="1">
    <citation type="submission" date="2014-07" db="EMBL/GenBank/DDBJ databases">
        <title>Methanogenic archaea and the global carbon cycle.</title>
        <authorList>
            <person name="Henriksen J.R."/>
            <person name="Luke J."/>
            <person name="Reinhart S."/>
            <person name="Benedict M.N."/>
            <person name="Youngblut N.D."/>
            <person name="Metcalf M.E."/>
            <person name="Whitaker R.J."/>
            <person name="Metcalf W.W."/>
        </authorList>
    </citation>
    <scope>NUCLEOTIDE SEQUENCE [LARGE SCALE GENOMIC DNA]</scope>
    <source>
        <strain evidence="10 11">CHTI-55</strain>
    </source>
</reference>
<keyword evidence="4" id="KW-0812">Transmembrane</keyword>
<dbReference type="KEGG" id="mthe:MSTHC_0451"/>
<dbReference type="GeneID" id="41601721"/>
<keyword evidence="8" id="KW-0472">Membrane</keyword>
<dbReference type="PANTHER" id="PTHR42982">
    <property type="entry name" value="SEC-INDEPENDENT PROTEIN TRANSLOCASE PROTEIN TATA"/>
    <property type="match status" value="1"/>
</dbReference>
<keyword evidence="7" id="KW-0811">Translocation</keyword>
<dbReference type="PANTHER" id="PTHR42982:SF1">
    <property type="entry name" value="SEC-INDEPENDENT PROTEIN TRANSLOCASE PROTEIN TATA"/>
    <property type="match status" value="1"/>
</dbReference>
<keyword evidence="5" id="KW-0653">Protein transport</keyword>
<gene>
    <name evidence="10" type="ORF">MSTHC_0451</name>
</gene>
<organism evidence="10 11">
    <name type="scientific">Methanosarcina thermophila CHTI-55</name>
    <dbReference type="NCBI Taxonomy" id="1434121"/>
    <lineage>
        <taxon>Archaea</taxon>
        <taxon>Methanobacteriati</taxon>
        <taxon>Methanobacteriota</taxon>
        <taxon>Stenosarchaea group</taxon>
        <taxon>Methanomicrobia</taxon>
        <taxon>Methanosarcinales</taxon>
        <taxon>Methanosarcinaceae</taxon>
        <taxon>Methanosarcina</taxon>
    </lineage>
</organism>
<feature type="compositionally biased region" description="Polar residues" evidence="9">
    <location>
        <begin position="52"/>
        <end position="62"/>
    </location>
</feature>
<dbReference type="NCBIfam" id="TIGR01411">
    <property type="entry name" value="tatAE"/>
    <property type="match status" value="1"/>
</dbReference>
<dbReference type="Pfam" id="PF02416">
    <property type="entry name" value="TatA_B_E"/>
    <property type="match status" value="1"/>
</dbReference>
<evidence type="ECO:0000256" key="9">
    <source>
        <dbReference type="SAM" id="MobiDB-lite"/>
    </source>
</evidence>
<dbReference type="Proteomes" id="UP000056925">
    <property type="component" value="Chromosome"/>
</dbReference>
<name>A0A0E3H9V6_METTE</name>
<evidence type="ECO:0000256" key="6">
    <source>
        <dbReference type="ARBA" id="ARBA00022989"/>
    </source>
</evidence>
<keyword evidence="6" id="KW-1133">Transmembrane helix</keyword>
<evidence type="ECO:0000256" key="5">
    <source>
        <dbReference type="ARBA" id="ARBA00022927"/>
    </source>
</evidence>
<evidence type="ECO:0000256" key="7">
    <source>
        <dbReference type="ARBA" id="ARBA00023010"/>
    </source>
</evidence>
<dbReference type="GO" id="GO:0043953">
    <property type="term" value="P:protein transport by the Tat complex"/>
    <property type="evidence" value="ECO:0007669"/>
    <property type="project" value="InterPro"/>
</dbReference>
<keyword evidence="2" id="KW-0813">Transport</keyword>
<keyword evidence="3" id="KW-1003">Cell membrane</keyword>
<evidence type="ECO:0000256" key="4">
    <source>
        <dbReference type="ARBA" id="ARBA00022692"/>
    </source>
</evidence>
<evidence type="ECO:0000313" key="10">
    <source>
        <dbReference type="EMBL" id="AKB14769.1"/>
    </source>
</evidence>
<dbReference type="PATRIC" id="fig|1434121.4.peg.562"/>
<dbReference type="EMBL" id="CP009502">
    <property type="protein sequence ID" value="AKB14769.1"/>
    <property type="molecule type" value="Genomic_DNA"/>
</dbReference>
<dbReference type="AlphaFoldDB" id="A0A0E3H9V6"/>